<reference evidence="5" key="2">
    <citation type="journal article" date="2023" name="IMA Fungus">
        <title>Comparative genomic study of the Penicillium genus elucidates a diverse pangenome and 15 lateral gene transfer events.</title>
        <authorList>
            <person name="Petersen C."/>
            <person name="Sorensen T."/>
            <person name="Nielsen M.R."/>
            <person name="Sondergaard T.E."/>
            <person name="Sorensen J.L."/>
            <person name="Fitzpatrick D.A."/>
            <person name="Frisvad J.C."/>
            <person name="Nielsen K.L."/>
        </authorList>
    </citation>
    <scope>NUCLEOTIDE SEQUENCE</scope>
    <source>
        <strain evidence="5">IBT 21917</strain>
    </source>
</reference>
<dbReference type="OrthoDB" id="266138at2759"/>
<feature type="compositionally biased region" description="Basic and acidic residues" evidence="3">
    <location>
        <begin position="1"/>
        <end position="15"/>
    </location>
</feature>
<accession>A0A9W9IQN8</accession>
<reference evidence="5" key="1">
    <citation type="submission" date="2022-11" db="EMBL/GenBank/DDBJ databases">
        <authorList>
            <person name="Petersen C."/>
        </authorList>
    </citation>
    <scope>NUCLEOTIDE SEQUENCE</scope>
    <source>
        <strain evidence="5">IBT 21917</strain>
    </source>
</reference>
<evidence type="ECO:0000256" key="1">
    <source>
        <dbReference type="ARBA" id="ARBA00022614"/>
    </source>
</evidence>
<feature type="compositionally biased region" description="Acidic residues" evidence="3">
    <location>
        <begin position="24"/>
        <end position="36"/>
    </location>
</feature>
<name>A0A9W9IQN8_9EURO</name>
<keyword evidence="1" id="KW-0433">Leucine-rich repeat</keyword>
<evidence type="ECO:0000313" key="5">
    <source>
        <dbReference type="EMBL" id="KAJ5183404.1"/>
    </source>
</evidence>
<dbReference type="Pfam" id="PF12799">
    <property type="entry name" value="LRR_4"/>
    <property type="match status" value="3"/>
</dbReference>
<dbReference type="AlphaFoldDB" id="A0A9W9IQN8"/>
<keyword evidence="6" id="KW-1185">Reference proteome</keyword>
<evidence type="ECO:0000256" key="3">
    <source>
        <dbReference type="SAM" id="MobiDB-lite"/>
    </source>
</evidence>
<dbReference type="SUPFAM" id="SSF52058">
    <property type="entry name" value="L domain-like"/>
    <property type="match status" value="1"/>
</dbReference>
<evidence type="ECO:0000313" key="6">
    <source>
        <dbReference type="Proteomes" id="UP001146351"/>
    </source>
</evidence>
<dbReference type="EMBL" id="JAPQKO010000001">
    <property type="protein sequence ID" value="KAJ5183404.1"/>
    <property type="molecule type" value="Genomic_DNA"/>
</dbReference>
<dbReference type="SMART" id="SM00369">
    <property type="entry name" value="LRR_TYP"/>
    <property type="match status" value="4"/>
</dbReference>
<protein>
    <submittedName>
        <fullName evidence="5">Protein phosphatase PP1 regulatory subunit Sds22</fullName>
    </submittedName>
</protein>
<dbReference type="SMART" id="SM00446">
    <property type="entry name" value="LRRcap"/>
    <property type="match status" value="1"/>
</dbReference>
<dbReference type="PROSITE" id="PS51450">
    <property type="entry name" value="LRR"/>
    <property type="match status" value="8"/>
</dbReference>
<gene>
    <name evidence="5" type="ORF">N7492_001020</name>
</gene>
<feature type="region of interest" description="Disordered" evidence="3">
    <location>
        <begin position="1"/>
        <end position="36"/>
    </location>
</feature>
<dbReference type="SMART" id="SM00365">
    <property type="entry name" value="LRR_SD22"/>
    <property type="match status" value="10"/>
</dbReference>
<feature type="domain" description="U2A'/phosphoprotein 32 family A C-terminal" evidence="4">
    <location>
        <begin position="333"/>
        <end position="351"/>
    </location>
</feature>
<dbReference type="InterPro" id="IPR003591">
    <property type="entry name" value="Leu-rich_rpt_typical-subtyp"/>
</dbReference>
<organism evidence="5 6">
    <name type="scientific">Penicillium capsulatum</name>
    <dbReference type="NCBI Taxonomy" id="69766"/>
    <lineage>
        <taxon>Eukaryota</taxon>
        <taxon>Fungi</taxon>
        <taxon>Dikarya</taxon>
        <taxon>Ascomycota</taxon>
        <taxon>Pezizomycotina</taxon>
        <taxon>Eurotiomycetes</taxon>
        <taxon>Eurotiomycetidae</taxon>
        <taxon>Eurotiales</taxon>
        <taxon>Aspergillaceae</taxon>
        <taxon>Penicillium</taxon>
    </lineage>
</organism>
<dbReference type="InterPro" id="IPR003603">
    <property type="entry name" value="U2A'_phosphoprotein32A_C"/>
</dbReference>
<dbReference type="PANTHER" id="PTHR46652">
    <property type="entry name" value="LEUCINE-RICH REPEAT AND IQ DOMAIN-CONTAINING PROTEIN 1-RELATED"/>
    <property type="match status" value="1"/>
</dbReference>
<dbReference type="InterPro" id="IPR050836">
    <property type="entry name" value="SDS22/Internalin_LRR"/>
</dbReference>
<dbReference type="InterPro" id="IPR025875">
    <property type="entry name" value="Leu-rich_rpt_4"/>
</dbReference>
<dbReference type="Gene3D" id="3.80.10.10">
    <property type="entry name" value="Ribonuclease Inhibitor"/>
    <property type="match status" value="2"/>
</dbReference>
<evidence type="ECO:0000259" key="4">
    <source>
        <dbReference type="SMART" id="SM00446"/>
    </source>
</evidence>
<proteinExistence type="predicted"/>
<keyword evidence="2" id="KW-0677">Repeat</keyword>
<dbReference type="Pfam" id="PF13516">
    <property type="entry name" value="LRR_6"/>
    <property type="match status" value="1"/>
</dbReference>
<dbReference type="InterPro" id="IPR032675">
    <property type="entry name" value="LRR_dom_sf"/>
</dbReference>
<dbReference type="PANTHER" id="PTHR46652:SF3">
    <property type="entry name" value="LEUCINE-RICH REPEAT-CONTAINING PROTEIN 9"/>
    <property type="match status" value="1"/>
</dbReference>
<dbReference type="Proteomes" id="UP001146351">
    <property type="component" value="Unassembled WGS sequence"/>
</dbReference>
<sequence>MKNKEGWDGKMRVEPKAVVTNPEALEDSDYSDPEAPPVEEIDADEGGLLMRVALLRISTLSIVAYLRSQLCGWNDSIISKKHAGLRQWADDGLQRLFLRQNQISRIEFPSNVAATLKELDLYDNLISHVKGFDEFHDLTSLDLSFNKIKHIKNVSHLVHLTELFFVQNKISRIEGLEGLTKLRSLELGANRIREIENLDSLAALEELWLAKNKITEMKNLDALSNLRIISIQSNRLTSLNGLSALPNLEELYLSHNAITELSGLESNTTLRVLDFSNNQVSHLSHLSTLKNLEDVWASNNQLASFEEIERELKDKEALETVYFEGNPLQTNGPAVYRNKVRLALPQITKIDASKCSRVWSSHLKGS</sequence>
<evidence type="ECO:0000256" key="2">
    <source>
        <dbReference type="ARBA" id="ARBA00022737"/>
    </source>
</evidence>
<comment type="caution">
    <text evidence="5">The sequence shown here is derived from an EMBL/GenBank/DDBJ whole genome shotgun (WGS) entry which is preliminary data.</text>
</comment>
<dbReference type="InterPro" id="IPR001611">
    <property type="entry name" value="Leu-rich_rpt"/>
</dbReference>